<dbReference type="AlphaFoldDB" id="A0A1Y2HR40"/>
<name>A0A1Y2HR40_9FUNG</name>
<evidence type="ECO:0000313" key="1">
    <source>
        <dbReference type="EMBL" id="ORZ35592.1"/>
    </source>
</evidence>
<accession>A0A1Y2HR40</accession>
<dbReference type="EMBL" id="MCFL01000021">
    <property type="protein sequence ID" value="ORZ35592.1"/>
    <property type="molecule type" value="Genomic_DNA"/>
</dbReference>
<gene>
    <name evidence="1" type="ORF">BCR44DRAFT_66739</name>
</gene>
<dbReference type="Proteomes" id="UP000193411">
    <property type="component" value="Unassembled WGS sequence"/>
</dbReference>
<keyword evidence="2" id="KW-1185">Reference proteome</keyword>
<comment type="caution">
    <text evidence="1">The sequence shown here is derived from an EMBL/GenBank/DDBJ whole genome shotgun (WGS) entry which is preliminary data.</text>
</comment>
<protein>
    <submittedName>
        <fullName evidence="1">Uncharacterized protein</fullName>
    </submittedName>
</protein>
<proteinExistence type="predicted"/>
<organism evidence="1 2">
    <name type="scientific">Catenaria anguillulae PL171</name>
    <dbReference type="NCBI Taxonomy" id="765915"/>
    <lineage>
        <taxon>Eukaryota</taxon>
        <taxon>Fungi</taxon>
        <taxon>Fungi incertae sedis</taxon>
        <taxon>Blastocladiomycota</taxon>
        <taxon>Blastocladiomycetes</taxon>
        <taxon>Blastocladiales</taxon>
        <taxon>Catenariaceae</taxon>
        <taxon>Catenaria</taxon>
    </lineage>
</organism>
<reference evidence="1 2" key="1">
    <citation type="submission" date="2016-07" db="EMBL/GenBank/DDBJ databases">
        <title>Pervasive Adenine N6-methylation of Active Genes in Fungi.</title>
        <authorList>
            <consortium name="DOE Joint Genome Institute"/>
            <person name="Mondo S.J."/>
            <person name="Dannebaum R.O."/>
            <person name="Kuo R.C."/>
            <person name="Labutti K."/>
            <person name="Haridas S."/>
            <person name="Kuo A."/>
            <person name="Salamov A."/>
            <person name="Ahrendt S.R."/>
            <person name="Lipzen A."/>
            <person name="Sullivan W."/>
            <person name="Andreopoulos W.B."/>
            <person name="Clum A."/>
            <person name="Lindquist E."/>
            <person name="Daum C."/>
            <person name="Ramamoorthy G.K."/>
            <person name="Gryganskyi A."/>
            <person name="Culley D."/>
            <person name="Magnuson J.K."/>
            <person name="James T.Y."/>
            <person name="O'Malley M.A."/>
            <person name="Stajich J.E."/>
            <person name="Spatafora J.W."/>
            <person name="Visel A."/>
            <person name="Grigoriev I.V."/>
        </authorList>
    </citation>
    <scope>NUCLEOTIDE SEQUENCE [LARGE SCALE GENOMIC DNA]</scope>
    <source>
        <strain evidence="1 2">PL171</strain>
    </source>
</reference>
<evidence type="ECO:0000313" key="2">
    <source>
        <dbReference type="Proteomes" id="UP000193411"/>
    </source>
</evidence>
<sequence>MSALAASPSAHEVLPPELWLQVTALSRPRPRLASTCKELHSMSLHNVVQWAWRNHILLGQQPQSADGGEIPPLLLQEWRTIALNSTIDYHHITHVHFVHLLRRRLPQHPQDRVYAAEMAPSTPFRDSLLSPDFVQGYLFASSGPILRSISQQQLSAPDHLSLTLSHLDQLMEQMYFEDRSESEKTQVLPDLFKIYRWWSTIPHALHLIMYFFRSGQIDLFEFALAFLADHLPAVLAARAPLTHWFMLSLDNREDMTTNLWQLYSEEANPLEQDDPEVELGIFLMLLSLVEWSSPALVIVMSKCNVGASDLAAWSFGGSVVQDVMGQTMCECDRAERIVNMCQFLHENAPDAAFDMFPMIDGSRGLRPAVALRLLIELDIPASQTTHADRAIALHHAVIAWILDGGDRLMLDTWISRGLATQPWWYLFLKRASEVDSPDLVCQAIEGAIDRKQVVEWLCLMAKKERKRSRVVGYFKLLMALDFNPLILAVQDPIHFRSLQLQNRNPSLDCWTQSRYLLELLDAVLEHCIDRANAFTGYHTAPKFTTLVLFVHDVFTLCLLKAGFDSDSWPLDDTSPIIPSWLRNMSPGQLGVLISCAFAATVLRHDSPTPSDALDSSSCLALAVHVWTTSAGHIMPLFLDTIPALVRDLLVDLIFKETTSGQPINRREELWNPWRLSFEELLPIDPPGLLALAPWPNVLDAIKSSLLPLDVDLAELSAAVVDATRVLVRMNPEFGVASVAELPVLAGSSVLLDLERRSESAVPELKRMLLTRAQAIFGTEEALVRVLVSCCSE</sequence>